<dbReference type="InterPro" id="IPR001466">
    <property type="entry name" value="Beta-lactam-related"/>
</dbReference>
<dbReference type="Gene3D" id="3.40.710.10">
    <property type="entry name" value="DD-peptidase/beta-lactamase superfamily"/>
    <property type="match status" value="1"/>
</dbReference>
<evidence type="ECO:0000259" key="3">
    <source>
        <dbReference type="Pfam" id="PF00144"/>
    </source>
</evidence>
<evidence type="ECO:0000256" key="2">
    <source>
        <dbReference type="ARBA" id="ARBA00023136"/>
    </source>
</evidence>
<keyword evidence="2" id="KW-0472">Membrane</keyword>
<dbReference type="SUPFAM" id="SSF56601">
    <property type="entry name" value="beta-lactamase/transpeptidase-like"/>
    <property type="match status" value="1"/>
</dbReference>
<dbReference type="InterPro" id="IPR050491">
    <property type="entry name" value="AmpC-like"/>
</dbReference>
<dbReference type="PANTHER" id="PTHR46825">
    <property type="entry name" value="D-ALANYL-D-ALANINE-CARBOXYPEPTIDASE/ENDOPEPTIDASE AMPH"/>
    <property type="match status" value="1"/>
</dbReference>
<organism evidence="4 5">
    <name type="scientific">Paenibacillus pinisoli</name>
    <dbReference type="NCBI Taxonomy" id="1276110"/>
    <lineage>
        <taxon>Bacteria</taxon>
        <taxon>Bacillati</taxon>
        <taxon>Bacillota</taxon>
        <taxon>Bacilli</taxon>
        <taxon>Bacillales</taxon>
        <taxon>Paenibacillaceae</taxon>
        <taxon>Paenibacillus</taxon>
    </lineage>
</organism>
<name>A0A3A6PKY9_9BACL</name>
<comment type="caution">
    <text evidence="4">The sequence shown here is derived from an EMBL/GenBank/DDBJ whole genome shotgun (WGS) entry which is preliminary data.</text>
</comment>
<evidence type="ECO:0000256" key="1">
    <source>
        <dbReference type="ARBA" id="ARBA00004370"/>
    </source>
</evidence>
<accession>A0A3A6PKY9</accession>
<dbReference type="PANTHER" id="PTHR46825:SF11">
    <property type="entry name" value="PENICILLIN-BINDING PROTEIN 4"/>
    <property type="match status" value="1"/>
</dbReference>
<dbReference type="Pfam" id="PF00144">
    <property type="entry name" value="Beta-lactamase"/>
    <property type="match status" value="1"/>
</dbReference>
<keyword evidence="5" id="KW-1185">Reference proteome</keyword>
<comment type="subcellular location">
    <subcellularLocation>
        <location evidence="1">Membrane</location>
    </subcellularLocation>
</comment>
<sequence length="673" mass="73530">MAPNTSEVTDPNEAAINYEETWKVAREKAELLTKVYDTNSVQYAIIDQGNIVVSGQTGKNDEQGQRPLTKDTMYGTGSVSKIFTTVAVMQLVDLGKIDLDMPVVQYIPEFTMKDERYKQITPRMLLNHSSGLNGTSATNVYLFEDNDTYAHDMLLTQLAGQTLKADPGAFSVYCNDGFTLAEILVEYVSGMDFTSYIHRYITEPLGMTHTVTPLDSPNTAGMAGLYYPAYTGQLPNETTNVIGSGGIYSTAEDLVRFSQLFTGGAEQILSGQSAEAMTQNEYKTSLWPDEADNSMAYGLGWDSVNLYPFSEYGMKALAKGGATILYQASLVVLPEQGIAAAVVSSGGSGVYNQLLANEILLQVLKEKGTITEFKAEKSYGVPVKADMPKSMLQYAGIYGSSDATMNINITESGLMSVTPEQPSKTQAQSYRYTSDGTFRSGDGSVMASFVTEENGRIYFQINSYSSLPGLGQTAYSMYSAEKLQPEALPSEVTEAWSRRDGKRYYLLNEKYSSVVYMVQMSYQLNVSKQLPGYVLDKRITGPNTAVSELQIPGSNGRDLSGLTFFTEEGIEYLEQRGMILVSEDNVKALNTAKESNVIIPSSGYAKWYTISEEDVGKNVRVSMPSNASFAVYDANGKCIYFSIIEDKDQVALPAGGSIVFAGDAGAQFEIFTQ</sequence>
<protein>
    <submittedName>
        <fullName evidence="4">Class A beta-lactamase-related serine hydrolase</fullName>
    </submittedName>
</protein>
<feature type="domain" description="Beta-lactamase-related" evidence="3">
    <location>
        <begin position="36"/>
        <end position="354"/>
    </location>
</feature>
<dbReference type="Proteomes" id="UP000267798">
    <property type="component" value="Unassembled WGS sequence"/>
</dbReference>
<evidence type="ECO:0000313" key="4">
    <source>
        <dbReference type="EMBL" id="RJX39968.1"/>
    </source>
</evidence>
<gene>
    <name evidence="4" type="ORF">D3P09_11330</name>
</gene>
<evidence type="ECO:0000313" key="5">
    <source>
        <dbReference type="Proteomes" id="UP000267798"/>
    </source>
</evidence>
<dbReference type="OrthoDB" id="9797709at2"/>
<reference evidence="4 5" key="1">
    <citation type="submission" date="2018-09" db="EMBL/GenBank/DDBJ databases">
        <title>Paenibacillus aracenensis nov. sp. isolated from a cave in southern Spain.</title>
        <authorList>
            <person name="Jurado V."/>
            <person name="Gutierrez-Patricio S."/>
            <person name="Gonzalez-Pimentel J.L."/>
            <person name="Miller A.Z."/>
            <person name="Laiz L."/>
            <person name="Saiz-Jimenez C."/>
        </authorList>
    </citation>
    <scope>NUCLEOTIDE SEQUENCE [LARGE SCALE GENOMIC DNA]</scope>
    <source>
        <strain evidence="4 5">JCM 19203</strain>
    </source>
</reference>
<dbReference type="InterPro" id="IPR012338">
    <property type="entry name" value="Beta-lactam/transpept-like"/>
</dbReference>
<dbReference type="AlphaFoldDB" id="A0A3A6PKY9"/>
<dbReference type="GO" id="GO:0016020">
    <property type="term" value="C:membrane"/>
    <property type="evidence" value="ECO:0007669"/>
    <property type="project" value="UniProtKB-SubCell"/>
</dbReference>
<dbReference type="RefSeq" id="WP_120109851.1">
    <property type="nucleotide sequence ID" value="NZ_QXQB01000002.1"/>
</dbReference>
<proteinExistence type="predicted"/>
<keyword evidence="4" id="KW-0378">Hydrolase</keyword>
<dbReference type="EMBL" id="QXQB01000002">
    <property type="protein sequence ID" value="RJX39968.1"/>
    <property type="molecule type" value="Genomic_DNA"/>
</dbReference>
<dbReference type="GO" id="GO:0016787">
    <property type="term" value="F:hydrolase activity"/>
    <property type="evidence" value="ECO:0007669"/>
    <property type="project" value="UniProtKB-KW"/>
</dbReference>